<feature type="compositionally biased region" description="Basic and acidic residues" evidence="1">
    <location>
        <begin position="317"/>
        <end position="336"/>
    </location>
</feature>
<feature type="region of interest" description="Disordered" evidence="1">
    <location>
        <begin position="418"/>
        <end position="446"/>
    </location>
</feature>
<evidence type="ECO:0000256" key="1">
    <source>
        <dbReference type="SAM" id="MobiDB-lite"/>
    </source>
</evidence>
<comment type="caution">
    <text evidence="2">The sequence shown here is derived from an EMBL/GenBank/DDBJ whole genome shotgun (WGS) entry which is preliminary data.</text>
</comment>
<feature type="compositionally biased region" description="Basic and acidic residues" evidence="1">
    <location>
        <begin position="281"/>
        <end position="300"/>
    </location>
</feature>
<evidence type="ECO:0000313" key="3">
    <source>
        <dbReference type="Proteomes" id="UP000777265"/>
    </source>
</evidence>
<dbReference type="Proteomes" id="UP000777265">
    <property type="component" value="Unassembled WGS sequence"/>
</dbReference>
<organism evidence="2 3">
    <name type="scientific">Syntrophorhabdus aromaticivorans</name>
    <dbReference type="NCBI Taxonomy" id="328301"/>
    <lineage>
        <taxon>Bacteria</taxon>
        <taxon>Pseudomonadati</taxon>
        <taxon>Thermodesulfobacteriota</taxon>
        <taxon>Syntrophorhabdia</taxon>
        <taxon>Syntrophorhabdales</taxon>
        <taxon>Syntrophorhabdaceae</taxon>
        <taxon>Syntrophorhabdus</taxon>
    </lineage>
</organism>
<proteinExistence type="predicted"/>
<sequence>MQCDRKRESRGYLERVLIDGAKPFLYRSRVRTLLGLPEWDGDNRIFSSPSLPAGFKYGRGLPQDGPFAGAQYSNRTGERRAFVSPATRYDVSEETDLNIFASGRTFPYEPEEDMLRRISQSSEAFEDKTSKDDNPAKGAESSCHRRSEPFETPVIAGLAEKYEAAGPAHGPAASPETGRGRPGLNPPSGPPEIFAGNPVKETGGNDLAENIKDGSDAVSDAPMDMETTTIEIPGFSKPSHRASSLLSVEDIPRPKAEMGSPETAFRPPLQSDFFDSPELTIEGKDCLLTDADDEKKRQAERGLNNTVLRGLQLPDNRPAETDPPPVRHEGPPDQRIEQVPVDHSLVDGSDESRFEARGKASATSRNQGQSFVKPVSLPPERMASYHIGDGEEAGGFHGIGSSHAGALERIEQIHRALRGQATRTSAEQNRRNEEPMSEQPAMEMPPLPPPNVIITRAPSPQARVPRAFWQRRYLGHFHMRPLR</sequence>
<feature type="region of interest" description="Disordered" evidence="1">
    <location>
        <begin position="164"/>
        <end position="377"/>
    </location>
</feature>
<evidence type="ECO:0000313" key="2">
    <source>
        <dbReference type="EMBL" id="NLW34917.1"/>
    </source>
</evidence>
<accession>A0A971M2M6</accession>
<feature type="compositionally biased region" description="Low complexity" evidence="1">
    <location>
        <begin position="164"/>
        <end position="173"/>
    </location>
</feature>
<feature type="region of interest" description="Disordered" evidence="1">
    <location>
        <begin position="122"/>
        <end position="150"/>
    </location>
</feature>
<protein>
    <submittedName>
        <fullName evidence="2">Uncharacterized protein</fullName>
    </submittedName>
</protein>
<gene>
    <name evidence="2" type="ORF">GXY80_05460</name>
</gene>
<name>A0A971M2M6_9BACT</name>
<feature type="compositionally biased region" description="Basic and acidic residues" evidence="1">
    <location>
        <begin position="125"/>
        <end position="135"/>
    </location>
</feature>
<feature type="compositionally biased region" description="Polar residues" evidence="1">
    <location>
        <begin position="361"/>
        <end position="370"/>
    </location>
</feature>
<reference evidence="2" key="1">
    <citation type="journal article" date="2020" name="Biotechnol. Biofuels">
        <title>New insights from the biogas microbiome by comprehensive genome-resolved metagenomics of nearly 1600 species originating from multiple anaerobic digesters.</title>
        <authorList>
            <person name="Campanaro S."/>
            <person name="Treu L."/>
            <person name="Rodriguez-R L.M."/>
            <person name="Kovalovszki A."/>
            <person name="Ziels R.M."/>
            <person name="Maus I."/>
            <person name="Zhu X."/>
            <person name="Kougias P.G."/>
            <person name="Basile A."/>
            <person name="Luo G."/>
            <person name="Schluter A."/>
            <person name="Konstantinidis K.T."/>
            <person name="Angelidaki I."/>
        </authorList>
    </citation>
    <scope>NUCLEOTIDE SEQUENCE</scope>
    <source>
        <strain evidence="2">AS06rmzACSIP_7</strain>
    </source>
</reference>
<dbReference type="AlphaFoldDB" id="A0A971M2M6"/>
<reference evidence="2" key="2">
    <citation type="submission" date="2020-01" db="EMBL/GenBank/DDBJ databases">
        <authorList>
            <person name="Campanaro S."/>
        </authorList>
    </citation>
    <scope>NUCLEOTIDE SEQUENCE</scope>
    <source>
        <strain evidence="2">AS06rmzACSIP_7</strain>
    </source>
</reference>
<dbReference type="EMBL" id="JAAYEE010000094">
    <property type="protein sequence ID" value="NLW34917.1"/>
    <property type="molecule type" value="Genomic_DNA"/>
</dbReference>